<reference evidence="3" key="1">
    <citation type="submission" date="2025-08" db="UniProtKB">
        <authorList>
            <consortium name="RefSeq"/>
        </authorList>
    </citation>
    <scope>IDENTIFICATION</scope>
</reference>
<feature type="transmembrane region" description="Helical" evidence="1">
    <location>
        <begin position="73"/>
        <end position="92"/>
    </location>
</feature>
<keyword evidence="1" id="KW-1133">Transmembrane helix</keyword>
<keyword evidence="1" id="KW-0472">Membrane</keyword>
<keyword evidence="1" id="KW-0812">Transmembrane</keyword>
<organism evidence="2 3">
    <name type="scientific">Biomphalaria glabrata</name>
    <name type="common">Bloodfluke planorb</name>
    <name type="synonym">Freshwater snail</name>
    <dbReference type="NCBI Taxonomy" id="6526"/>
    <lineage>
        <taxon>Eukaryota</taxon>
        <taxon>Metazoa</taxon>
        <taxon>Spiralia</taxon>
        <taxon>Lophotrochozoa</taxon>
        <taxon>Mollusca</taxon>
        <taxon>Gastropoda</taxon>
        <taxon>Heterobranchia</taxon>
        <taxon>Euthyneura</taxon>
        <taxon>Panpulmonata</taxon>
        <taxon>Hygrophila</taxon>
        <taxon>Lymnaeoidea</taxon>
        <taxon>Planorbidae</taxon>
        <taxon>Biomphalaria</taxon>
    </lineage>
</organism>
<dbReference type="RefSeq" id="XP_013080101.2">
    <property type="nucleotide sequence ID" value="XM_013224647.2"/>
</dbReference>
<evidence type="ECO:0000313" key="3">
    <source>
        <dbReference type="RefSeq" id="XP_013080101.2"/>
    </source>
</evidence>
<dbReference type="AlphaFoldDB" id="A0A9U8EAH7"/>
<dbReference type="OrthoDB" id="10449768at2759"/>
<dbReference type="KEGG" id="bgt:106065748"/>
<dbReference type="GeneID" id="106065748"/>
<gene>
    <name evidence="3" type="primary">LOC106065748</name>
</gene>
<accession>A0A9U8EAH7</accession>
<keyword evidence="2" id="KW-1185">Reference proteome</keyword>
<feature type="transmembrane region" description="Helical" evidence="1">
    <location>
        <begin position="46"/>
        <end position="67"/>
    </location>
</feature>
<dbReference type="Proteomes" id="UP001165740">
    <property type="component" value="Chromosome 6"/>
</dbReference>
<protein>
    <submittedName>
        <fullName evidence="3">Uncharacterized protein LOC106065748</fullName>
    </submittedName>
</protein>
<proteinExistence type="predicted"/>
<evidence type="ECO:0000313" key="2">
    <source>
        <dbReference type="Proteomes" id="UP001165740"/>
    </source>
</evidence>
<sequence>MVDLKQFFIGLRRKNILSLDSTTKVLVIFINHTSPRPLNTQSCRPVAHHINLIQSAIFGLFLTLLTSSAYTCIMLRSLVLVFLVAAFGYAAAEWSGFSSSYLDVNIPDCITASVNSIEEFYIVLNKLNLMAIKKFGLEAFKNYWNSPDFLSSLAKLLRITLSELLSYLNLPLLHGLTGNLSGDSALLKSLTSGLQLV</sequence>
<evidence type="ECO:0000256" key="1">
    <source>
        <dbReference type="SAM" id="Phobius"/>
    </source>
</evidence>
<name>A0A9U8EAH7_BIOGL</name>